<feature type="domain" description="SIN1-type PH" evidence="5">
    <location>
        <begin position="704"/>
        <end position="819"/>
    </location>
</feature>
<dbReference type="InterPro" id="IPR021569">
    <property type="entry name" value="TUG-UBL1"/>
</dbReference>
<reference evidence="6" key="1">
    <citation type="journal article" date="2020" name="Stud. Mycol.">
        <title>101 Dothideomycetes genomes: a test case for predicting lifestyles and emergence of pathogens.</title>
        <authorList>
            <person name="Haridas S."/>
            <person name="Albert R."/>
            <person name="Binder M."/>
            <person name="Bloem J."/>
            <person name="Labutti K."/>
            <person name="Salamov A."/>
            <person name="Andreopoulos B."/>
            <person name="Baker S."/>
            <person name="Barry K."/>
            <person name="Bills G."/>
            <person name="Bluhm B."/>
            <person name="Cannon C."/>
            <person name="Castanera R."/>
            <person name="Culley D."/>
            <person name="Daum C."/>
            <person name="Ezra D."/>
            <person name="Gonzalez J."/>
            <person name="Henrissat B."/>
            <person name="Kuo A."/>
            <person name="Liang C."/>
            <person name="Lipzen A."/>
            <person name="Lutzoni F."/>
            <person name="Magnuson J."/>
            <person name="Mondo S."/>
            <person name="Nolan M."/>
            <person name="Ohm R."/>
            <person name="Pangilinan J."/>
            <person name="Park H.-J."/>
            <person name="Ramirez L."/>
            <person name="Alfaro M."/>
            <person name="Sun H."/>
            <person name="Tritt A."/>
            <person name="Yoshinaga Y."/>
            <person name="Zwiers L.-H."/>
            <person name="Turgeon B."/>
            <person name="Goodwin S."/>
            <person name="Spatafora J."/>
            <person name="Crous P."/>
            <person name="Grigoriev I."/>
        </authorList>
    </citation>
    <scope>NUCLEOTIDE SEQUENCE</scope>
    <source>
        <strain evidence="6">CBS 101060</strain>
    </source>
</reference>
<proteinExistence type="inferred from homology"/>
<dbReference type="InterPro" id="IPR031567">
    <property type="entry name" value="CRIM_dom"/>
</dbReference>
<gene>
    <name evidence="6" type="ORF">M501DRAFT_959526</name>
</gene>
<dbReference type="GO" id="GO:0038203">
    <property type="term" value="P:TORC2 signaling"/>
    <property type="evidence" value="ECO:0007669"/>
    <property type="project" value="TreeGrafter"/>
</dbReference>
<accession>A0A9P4S6V4</accession>
<feature type="region of interest" description="Disordered" evidence="2">
    <location>
        <begin position="542"/>
        <end position="570"/>
    </location>
</feature>
<dbReference type="Pfam" id="PF16978">
    <property type="entry name" value="CRIM"/>
    <property type="match status" value="1"/>
</dbReference>
<dbReference type="GO" id="GO:0031932">
    <property type="term" value="C:TORC2 complex"/>
    <property type="evidence" value="ECO:0007669"/>
    <property type="project" value="InterPro"/>
</dbReference>
<evidence type="ECO:0000313" key="7">
    <source>
        <dbReference type="Proteomes" id="UP000799429"/>
    </source>
</evidence>
<sequence>MSLLQNEEFVLYQLRTAYLLNIKDGVGERLINVNSAVLNNPSFRGAGWSANPTDIKRTYSPPIPTAIASDYFQAPPRSAGLVPGAGFGDDEEEGGLVTGGVGSNDTVGPAPNTRRRRRKEHFDEDDSSDLSDESDDDADTRPAHQIKFSKMPVRTRAGSSPIQSTMKDGPAVLVTSPSRPPDAHGLRRGSLGAIETMTHSRARSGTVTSSEFSSENELDPSLFQRKQINSRKAAKSSHLLTERIQEDEREGDADMGDNDPGAQSDDSTLSSDFEGTVGSGSLLGEVGDGMTSSPPTNLSNIPPMFNTSPKKSKQPPAVLQALPPPRPISQLPPVSTLTAALKARNKKPTNPLDRFATLSGKGDPNPLYIKIYTPFSKQPTKPCELLLKRTANGGNKVVVADAIGLALYRYGEEGIEPALDSKQTNVNRWTMRMVEDEEVDMDFPALVRTKPISDFTSNNNRGARPRARDKPWDEFAIVEASEAEYEGNKALTPTYEAETLTLDEDDEDPMSSISPAQPPQPIKLQQSLPPRTGANSNPIIGPNFAFRKDNSAPLDQPATQNTHATPRTGAMKTLTVHFTDSEFNSRTTTMEVTADTYLAEIFDQACKRLHVDKGAYVLKVHGTSTVAPPDRTVEALGDRLALDLSRKRFMGDGAFGLSGSPASSSPNAPLLISSTGTPKKTRKGLGVWHPLAQRNDTFLSASTTYKRYAVTRKQPMSFASSSARILALDGEYMHIMPSESNKNLYSGNIGNKTGPLEPNPGKTTTVHFRDVVGSKVSRRHPRMFRVVVFKERETKRYDFEAQSATEASEIVREVRKGMERFQDGVL</sequence>
<evidence type="ECO:0000256" key="1">
    <source>
        <dbReference type="ARBA" id="ARBA00009407"/>
    </source>
</evidence>
<feature type="compositionally biased region" description="Polar residues" evidence="2">
    <location>
        <begin position="157"/>
        <end position="166"/>
    </location>
</feature>
<feature type="domain" description="CRIM" evidence="4">
    <location>
        <begin position="335"/>
        <end position="488"/>
    </location>
</feature>
<evidence type="ECO:0000259" key="5">
    <source>
        <dbReference type="Pfam" id="PF16979"/>
    </source>
</evidence>
<feature type="compositionally biased region" description="Polar residues" evidence="2">
    <location>
        <begin position="197"/>
        <end position="215"/>
    </location>
</feature>
<feature type="compositionally biased region" description="Acidic residues" evidence="2">
    <location>
        <begin position="247"/>
        <end position="257"/>
    </location>
</feature>
<dbReference type="Pfam" id="PF16979">
    <property type="entry name" value="SIN1_PH"/>
    <property type="match status" value="1"/>
</dbReference>
<protein>
    <submittedName>
        <fullName evidence="6">Uncharacterized protein</fullName>
    </submittedName>
</protein>
<dbReference type="GO" id="GO:0005546">
    <property type="term" value="F:phosphatidylinositol-4,5-bisphosphate binding"/>
    <property type="evidence" value="ECO:0007669"/>
    <property type="project" value="TreeGrafter"/>
</dbReference>
<dbReference type="GO" id="GO:0005737">
    <property type="term" value="C:cytoplasm"/>
    <property type="evidence" value="ECO:0007669"/>
    <property type="project" value="TreeGrafter"/>
</dbReference>
<organism evidence="6 7">
    <name type="scientific">Patellaria atrata CBS 101060</name>
    <dbReference type="NCBI Taxonomy" id="1346257"/>
    <lineage>
        <taxon>Eukaryota</taxon>
        <taxon>Fungi</taxon>
        <taxon>Dikarya</taxon>
        <taxon>Ascomycota</taxon>
        <taxon>Pezizomycotina</taxon>
        <taxon>Dothideomycetes</taxon>
        <taxon>Dothideomycetes incertae sedis</taxon>
        <taxon>Patellariales</taxon>
        <taxon>Patellariaceae</taxon>
        <taxon>Patellaria</taxon>
    </lineage>
</organism>
<evidence type="ECO:0000313" key="6">
    <source>
        <dbReference type="EMBL" id="KAF2836811.1"/>
    </source>
</evidence>
<feature type="region of interest" description="Disordered" evidence="2">
    <location>
        <begin position="80"/>
        <end position="332"/>
    </location>
</feature>
<dbReference type="InterPro" id="IPR031313">
    <property type="entry name" value="Sin1_PH_dom"/>
</dbReference>
<dbReference type="Gene3D" id="3.10.20.90">
    <property type="entry name" value="Phosphatidylinositol 3-kinase Catalytic Subunit, Chain A, domain 1"/>
    <property type="match status" value="1"/>
</dbReference>
<dbReference type="InterPro" id="IPR008828">
    <property type="entry name" value="Sin1/Avo1"/>
</dbReference>
<name>A0A9P4S6V4_9PEZI</name>
<keyword evidence="7" id="KW-1185">Reference proteome</keyword>
<feature type="domain" description="TUG ubiquitin-like" evidence="3">
    <location>
        <begin position="583"/>
        <end position="626"/>
    </location>
</feature>
<comment type="caution">
    <text evidence="6">The sequence shown here is derived from an EMBL/GenBank/DDBJ whole genome shotgun (WGS) entry which is preliminary data.</text>
</comment>
<dbReference type="FunFam" id="2.30.29.30:FF:000263">
    <property type="entry name" value="Stress activated MAP kinase interacting protein"/>
    <property type="match status" value="1"/>
</dbReference>
<feature type="compositionally biased region" description="Polar residues" evidence="2">
    <location>
        <begin position="264"/>
        <end position="273"/>
    </location>
</feature>
<dbReference type="PANTHER" id="PTHR13335:SF1">
    <property type="entry name" value="TARGET OF RAPAMYCIN COMPLEX 2 SUBUNIT MAPKAP1"/>
    <property type="match status" value="1"/>
</dbReference>
<dbReference type="Gene3D" id="2.30.29.30">
    <property type="entry name" value="Pleckstrin-homology domain (PH domain)/Phosphotyrosine-binding domain (PTB)"/>
    <property type="match status" value="1"/>
</dbReference>
<dbReference type="Proteomes" id="UP000799429">
    <property type="component" value="Unassembled WGS sequence"/>
</dbReference>
<dbReference type="EMBL" id="MU006102">
    <property type="protein sequence ID" value="KAF2836811.1"/>
    <property type="molecule type" value="Genomic_DNA"/>
</dbReference>
<dbReference type="OrthoDB" id="241990at2759"/>
<dbReference type="AlphaFoldDB" id="A0A9P4S6V4"/>
<dbReference type="PANTHER" id="PTHR13335">
    <property type="entry name" value="TARGET OF RAPAMYCIN COMPLEX 2 SUBUNIT MAPKAP1"/>
    <property type="match status" value="1"/>
</dbReference>
<dbReference type="Pfam" id="PF11470">
    <property type="entry name" value="TUG-UBL1"/>
    <property type="match status" value="1"/>
</dbReference>
<feature type="compositionally biased region" description="Acidic residues" evidence="2">
    <location>
        <begin position="123"/>
        <end position="138"/>
    </location>
</feature>
<evidence type="ECO:0000259" key="4">
    <source>
        <dbReference type="Pfam" id="PF16978"/>
    </source>
</evidence>
<evidence type="ECO:0000259" key="3">
    <source>
        <dbReference type="Pfam" id="PF11470"/>
    </source>
</evidence>
<feature type="compositionally biased region" description="Polar residues" evidence="2">
    <location>
        <begin position="290"/>
        <end position="309"/>
    </location>
</feature>
<dbReference type="GO" id="GO:0005886">
    <property type="term" value="C:plasma membrane"/>
    <property type="evidence" value="ECO:0007669"/>
    <property type="project" value="TreeGrafter"/>
</dbReference>
<dbReference type="InterPro" id="IPR011993">
    <property type="entry name" value="PH-like_dom_sf"/>
</dbReference>
<comment type="similarity">
    <text evidence="1">Belongs to the SIN1 family.</text>
</comment>
<evidence type="ECO:0000256" key="2">
    <source>
        <dbReference type="SAM" id="MobiDB-lite"/>
    </source>
</evidence>